<keyword evidence="3" id="KW-0808">Transferase</keyword>
<dbReference type="GO" id="GO:0005634">
    <property type="term" value="C:nucleus"/>
    <property type="evidence" value="ECO:0007669"/>
    <property type="project" value="TreeGrafter"/>
</dbReference>
<dbReference type="GO" id="GO:0044027">
    <property type="term" value="P:negative regulation of gene expression via chromosomal CpG island methylation"/>
    <property type="evidence" value="ECO:0007669"/>
    <property type="project" value="TreeGrafter"/>
</dbReference>
<name>A0A6C0H414_9ZZZZ</name>
<dbReference type="EC" id="2.1.1.37" evidence="1"/>
<keyword evidence="4" id="KW-0949">S-adenosyl-L-methionine</keyword>
<dbReference type="GO" id="GO:0003677">
    <property type="term" value="F:DNA binding"/>
    <property type="evidence" value="ECO:0007669"/>
    <property type="project" value="TreeGrafter"/>
</dbReference>
<dbReference type="SUPFAM" id="SSF53335">
    <property type="entry name" value="S-adenosyl-L-methionine-dependent methyltransferases"/>
    <property type="match status" value="1"/>
</dbReference>
<dbReference type="InterPro" id="IPR001525">
    <property type="entry name" value="C5_MeTfrase"/>
</dbReference>
<dbReference type="NCBIfam" id="TIGR00675">
    <property type="entry name" value="dcm"/>
    <property type="match status" value="1"/>
</dbReference>
<dbReference type="InterPro" id="IPR018117">
    <property type="entry name" value="C5_DNA_meth_AS"/>
</dbReference>
<accession>A0A6C0H414</accession>
<protein>
    <recommendedName>
        <fullName evidence="1">DNA (cytosine-5-)-methyltransferase</fullName>
        <ecNumber evidence="1">2.1.1.37</ecNumber>
    </recommendedName>
</protein>
<dbReference type="PRINTS" id="PR00105">
    <property type="entry name" value="C5METTRFRASE"/>
</dbReference>
<dbReference type="Gene3D" id="3.90.120.10">
    <property type="entry name" value="DNA Methylase, subunit A, domain 2"/>
    <property type="match status" value="1"/>
</dbReference>
<evidence type="ECO:0000256" key="4">
    <source>
        <dbReference type="ARBA" id="ARBA00022691"/>
    </source>
</evidence>
<dbReference type="GO" id="GO:0003886">
    <property type="term" value="F:DNA (cytosine-5-)-methyltransferase activity"/>
    <property type="evidence" value="ECO:0007669"/>
    <property type="project" value="UniProtKB-EC"/>
</dbReference>
<dbReference type="GO" id="GO:0032259">
    <property type="term" value="P:methylation"/>
    <property type="evidence" value="ECO:0007669"/>
    <property type="project" value="UniProtKB-KW"/>
</dbReference>
<organism evidence="5">
    <name type="scientific">viral metagenome</name>
    <dbReference type="NCBI Taxonomy" id="1070528"/>
    <lineage>
        <taxon>unclassified sequences</taxon>
        <taxon>metagenomes</taxon>
        <taxon>organismal metagenomes</taxon>
    </lineage>
</organism>
<dbReference type="Gene3D" id="3.40.50.150">
    <property type="entry name" value="Vaccinia Virus protein VP39"/>
    <property type="match status" value="1"/>
</dbReference>
<proteinExistence type="predicted"/>
<dbReference type="PROSITE" id="PS00095">
    <property type="entry name" value="C5_MTASE_2"/>
    <property type="match status" value="1"/>
</dbReference>
<sequence length="368" mass="41933">MTQLNAISLFSGMGGDTLGMINAGVKVEAFCEFSHAAIQSHMLNFPESKLIEDLCHKKTQDQTNITLIQDALFEKYKNTIDIIFAGHPCQGFSNGGKKLPDDPRNTLFREFARVVRLISPKYIIGENVDGLLTRKTTDGQLFMTIIIKEFETLGYTISYKVINVLDYGIPQLRKRLVYVGLRNDLNKIYNFPKPLNTKTNLPNLANIVKFNMTGAIKILPNDFDMTSIPQENILTDLNNDEDEVPETIHPYLYLKAKTHNAEYKGKVFKNLLSYGKRDSPIHAEIINIFKPCKTIICSYDHQPRLFVPLKNERGYFIRCLVPEELKQIQGFPSTFQIYGNKKEQVKQIGNAVPPPLITQIVKELLIFQ</sequence>
<dbReference type="InterPro" id="IPR031303">
    <property type="entry name" value="C5_meth_CS"/>
</dbReference>
<evidence type="ECO:0000256" key="2">
    <source>
        <dbReference type="ARBA" id="ARBA00022603"/>
    </source>
</evidence>
<evidence type="ECO:0000256" key="1">
    <source>
        <dbReference type="ARBA" id="ARBA00011975"/>
    </source>
</evidence>
<dbReference type="PANTHER" id="PTHR10629:SF52">
    <property type="entry name" value="DNA (CYTOSINE-5)-METHYLTRANSFERASE 1"/>
    <property type="match status" value="1"/>
</dbReference>
<evidence type="ECO:0000313" key="5">
    <source>
        <dbReference type="EMBL" id="QHT75147.1"/>
    </source>
</evidence>
<dbReference type="PROSITE" id="PS00094">
    <property type="entry name" value="C5_MTASE_1"/>
    <property type="match status" value="1"/>
</dbReference>
<dbReference type="InterPro" id="IPR050390">
    <property type="entry name" value="C5-Methyltransferase"/>
</dbReference>
<reference evidence="5" key="1">
    <citation type="journal article" date="2020" name="Nature">
        <title>Giant virus diversity and host interactions through global metagenomics.</title>
        <authorList>
            <person name="Schulz F."/>
            <person name="Roux S."/>
            <person name="Paez-Espino D."/>
            <person name="Jungbluth S."/>
            <person name="Walsh D.A."/>
            <person name="Denef V.J."/>
            <person name="McMahon K.D."/>
            <person name="Konstantinidis K.T."/>
            <person name="Eloe-Fadrosh E.A."/>
            <person name="Kyrpides N.C."/>
            <person name="Woyke T."/>
        </authorList>
    </citation>
    <scope>NUCLEOTIDE SEQUENCE</scope>
    <source>
        <strain evidence="5">GVMAG-M-3300023179-63</strain>
    </source>
</reference>
<dbReference type="PROSITE" id="PS51679">
    <property type="entry name" value="SAM_MT_C5"/>
    <property type="match status" value="1"/>
</dbReference>
<dbReference type="AlphaFoldDB" id="A0A6C0H414"/>
<evidence type="ECO:0000256" key="3">
    <source>
        <dbReference type="ARBA" id="ARBA00022679"/>
    </source>
</evidence>
<dbReference type="PANTHER" id="PTHR10629">
    <property type="entry name" value="CYTOSINE-SPECIFIC METHYLTRANSFERASE"/>
    <property type="match status" value="1"/>
</dbReference>
<dbReference type="Pfam" id="PF00145">
    <property type="entry name" value="DNA_methylase"/>
    <property type="match status" value="1"/>
</dbReference>
<keyword evidence="2" id="KW-0489">Methyltransferase</keyword>
<dbReference type="EMBL" id="MN739863">
    <property type="protein sequence ID" value="QHT75147.1"/>
    <property type="molecule type" value="Genomic_DNA"/>
</dbReference>
<dbReference type="InterPro" id="IPR029063">
    <property type="entry name" value="SAM-dependent_MTases_sf"/>
</dbReference>